<name>A0ACC1TCT4_9APHY</name>
<protein>
    <submittedName>
        <fullName evidence="1">Uncharacterized protein</fullName>
    </submittedName>
</protein>
<evidence type="ECO:0000313" key="2">
    <source>
        <dbReference type="Proteomes" id="UP001148662"/>
    </source>
</evidence>
<sequence>MPTYAVLETPQGYATELPVTQFLSAILPPLPHDLDVARVLHALLHPSHKSRSPITSRGRWTGFSADPENLKGSEDKAFFHLPSVVRSIAAATSPEKTLASLHINPNRAAVQARRHLKSFPDAYLSVYSSCREWSDIIAFGELTKTESEEDISDNINKVTSSMAKCMAGDPRRRFVFSFTIENVKMRLWFCDRSQILVSEPFNFITDHITVIHFFSALLNAGPADIGLDTTMVLLDNEERYDINLHSTDLRLNTYRTINPIFTGDQQLLRYNGTRVWMAVKVVDGQEIGDPVVLKDVWVDPNRRAEGASIEELCRAARDTEHQLDADSSFITVECHSDVYFDSKHGRLLDYTRSPVRSTYDDLVRSREDLLGGTTARETRPHNVRHHYRLVHYRIVFREVCRSLAEERSLATIFKALARIALVLQVMHSSGWVHRDVSKRNILLRGDGLAILSDFEYAKRVNDGDEMRIGTAKFMAVEVDRQRYPLQLRPDNAILPQVREKYPEKCAAAEKKFAEDPTLLGQNPSGFRYNALHDLESLWWIAAYYLIMKEVVDCSAPVETGPSEEEGTDPFVASHAQKVFATDIFITRELRRFCFTLASIFAETVHEVIPERLWKIAQKLEDLREELMCRYYAEELDCESIDSTSADGLHEIFHDTFLGIAELEENQGLTVRPFTVPKPIYHHPDSDVSVQIPSPPRPSVKRKHLGPRTAPLRSGDDEALTKRSPRKKRRLDENTYPDLAIPNNTEVAKRLRPYLPRRAKMRPTMR</sequence>
<comment type="caution">
    <text evidence="1">The sequence shown here is derived from an EMBL/GenBank/DDBJ whole genome shotgun (WGS) entry which is preliminary data.</text>
</comment>
<organism evidence="1 2">
    <name type="scientific">Phlebia brevispora</name>
    <dbReference type="NCBI Taxonomy" id="194682"/>
    <lineage>
        <taxon>Eukaryota</taxon>
        <taxon>Fungi</taxon>
        <taxon>Dikarya</taxon>
        <taxon>Basidiomycota</taxon>
        <taxon>Agaricomycotina</taxon>
        <taxon>Agaricomycetes</taxon>
        <taxon>Polyporales</taxon>
        <taxon>Meruliaceae</taxon>
        <taxon>Phlebia</taxon>
    </lineage>
</organism>
<proteinExistence type="predicted"/>
<evidence type="ECO:0000313" key="1">
    <source>
        <dbReference type="EMBL" id="KAJ3558270.1"/>
    </source>
</evidence>
<dbReference type="EMBL" id="JANHOG010000099">
    <property type="protein sequence ID" value="KAJ3558270.1"/>
    <property type="molecule type" value="Genomic_DNA"/>
</dbReference>
<accession>A0ACC1TCT4</accession>
<dbReference type="Proteomes" id="UP001148662">
    <property type="component" value="Unassembled WGS sequence"/>
</dbReference>
<keyword evidence="2" id="KW-1185">Reference proteome</keyword>
<reference evidence="1" key="1">
    <citation type="submission" date="2022-07" db="EMBL/GenBank/DDBJ databases">
        <title>Genome Sequence of Phlebia brevispora.</title>
        <authorList>
            <person name="Buettner E."/>
        </authorList>
    </citation>
    <scope>NUCLEOTIDE SEQUENCE</scope>
    <source>
        <strain evidence="1">MPL23</strain>
    </source>
</reference>
<gene>
    <name evidence="1" type="ORF">NM688_g1023</name>
</gene>